<protein>
    <recommendedName>
        <fullName evidence="3">Tip attachment protein J domain-containing protein</fullName>
    </recommendedName>
</protein>
<reference evidence="1" key="2">
    <citation type="submission" date="2023-02" db="EMBL/GenBank/DDBJ databases">
        <authorList>
            <person name="Rayyan A."/>
            <person name="Meyer T."/>
            <person name="Kyndt J.A."/>
        </authorList>
    </citation>
    <scope>NUCLEOTIDE SEQUENCE</scope>
    <source>
        <strain evidence="1">DSM 9987</strain>
    </source>
</reference>
<evidence type="ECO:0000313" key="2">
    <source>
        <dbReference type="Proteomes" id="UP001165652"/>
    </source>
</evidence>
<accession>A0ABT5JCL9</accession>
<organism evidence="1 2">
    <name type="scientific">Rhodoplanes tepidamans</name>
    <name type="common">Rhodoplanes cryptolactis</name>
    <dbReference type="NCBI Taxonomy" id="200616"/>
    <lineage>
        <taxon>Bacteria</taxon>
        <taxon>Pseudomonadati</taxon>
        <taxon>Pseudomonadota</taxon>
        <taxon>Alphaproteobacteria</taxon>
        <taxon>Hyphomicrobiales</taxon>
        <taxon>Nitrobacteraceae</taxon>
        <taxon>Rhodoplanes</taxon>
    </lineage>
</organism>
<dbReference type="Proteomes" id="UP001165652">
    <property type="component" value="Unassembled WGS sequence"/>
</dbReference>
<gene>
    <name evidence="1" type="ORF">PQJ73_16875</name>
</gene>
<evidence type="ECO:0000313" key="1">
    <source>
        <dbReference type="EMBL" id="MDC7787367.1"/>
    </source>
</evidence>
<dbReference type="RefSeq" id="WP_272778207.1">
    <property type="nucleotide sequence ID" value="NZ_JAQQLI010000026.1"/>
</dbReference>
<evidence type="ECO:0008006" key="3">
    <source>
        <dbReference type="Google" id="ProtNLM"/>
    </source>
</evidence>
<name>A0ABT5JCL9_RHOTP</name>
<comment type="caution">
    <text evidence="1">The sequence shown here is derived from an EMBL/GenBank/DDBJ whole genome shotgun (WGS) entry which is preliminary data.</text>
</comment>
<sequence length="771" mass="83681">MYKRVTWDLDQEGTAEDMARVGLWPQEGITRLTDDLLVSGRMFKGFTVTPSGNTAIAVSAGRIYDVGAMYAMEAEATLSVAEYVPFLAGQKVYVTLIGQGREDDGYIEARNYEREVPQSGGGTAIQQVPQSGARARVRNAILTLYPGAPSVIPVKPSIPIGTVAIADVLIGTGGIETITRRTENEAPELDALATAYTALNARFALVDQEIAGLRNDLAALAARLRNGVSWEAFRTLAGDVATVKDLLAVPDTGVPYGADRFLTTDETDTASIDYQSRVLEGIRFPLANFDRRAIALYNPNDQNLRHAAAGLICPKYTAVDGIKLWERAGTVALGGTTYQTMELTQLTMSRTELAYGDYFNVCENVSWWLSGQYDPAAGIFRIGDETYEVVGTVGNAGWQGHEIKRVRKFWTTTVEQPYDVYAPVTHTIAGVVKAQTWLQAQDRFIPAAFLAIERWSAGSEVTATLVECLDSGQPNKGRMLATCTLASTEFEVFPEPTTFPFPIPVLAEAGKMYGIIFATTGEVYCANAEGQKFLQGTYFESTDGSFFAGDLTKDLCFGVKYCRFDVTSLPVLLQGLNLDGGIHNMRLRTAALSPANTAVAWQIQVGGAWREIVAPEGDETLFGAGVTPYYDWRVVLTGNQWVMPIIDMGASEIEVFRAAVAMKHPSTVIAFGTAVTSLTVRATIGAWEAARHTLAAKILHGANYASVKDHAAVETKPVIGADGLVRADAVDMIWTFDFTGAPISTCKVRFSGTTDNARATFHVEQRIHYAE</sequence>
<keyword evidence="2" id="KW-1185">Reference proteome</keyword>
<reference evidence="1" key="1">
    <citation type="journal article" date="2023" name="Microbiol Resour">
        <title>Genome Sequences of Rhodoplanes serenus and Two Thermotolerant Strains, Rhodoplanes tepidamans and 'Rhodoplanes cryptolactis,' Further Refine the Genus.</title>
        <authorList>
            <person name="Rayyan A.A."/>
            <person name="Kyndt J.A."/>
        </authorList>
    </citation>
    <scope>NUCLEOTIDE SEQUENCE</scope>
    <source>
        <strain evidence="1">DSM 9987</strain>
    </source>
</reference>
<proteinExistence type="predicted"/>
<dbReference type="EMBL" id="JAQQLI010000026">
    <property type="protein sequence ID" value="MDC7787367.1"/>
    <property type="molecule type" value="Genomic_DNA"/>
</dbReference>